<evidence type="ECO:0000313" key="4">
    <source>
        <dbReference type="Proteomes" id="UP000664701"/>
    </source>
</evidence>
<feature type="domain" description="YtxK-like N-terminal helical" evidence="2">
    <location>
        <begin position="10"/>
        <end position="88"/>
    </location>
</feature>
<reference evidence="3 4" key="2">
    <citation type="submission" date="2024-03" db="EMBL/GenBank/DDBJ databases">
        <title>The Genome Sequence of Enterococcus sp. DIV2402.</title>
        <authorList>
            <consortium name="The Broad Institute Genomics Platform"/>
            <consortium name="The Broad Institute Microbial Omics Core"/>
            <consortium name="The Broad Institute Genomic Center for Infectious Diseases"/>
            <person name="Earl A."/>
            <person name="Manson A."/>
            <person name="Gilmore M."/>
            <person name="Schwartman J."/>
            <person name="Shea T."/>
            <person name="Abouelleil A."/>
            <person name="Cao P."/>
            <person name="Chapman S."/>
            <person name="Cusick C."/>
            <person name="Young S."/>
            <person name="Neafsey D."/>
            <person name="Nusbaum C."/>
            <person name="Birren B."/>
        </authorList>
    </citation>
    <scope>NUCLEOTIDE SEQUENCE [LARGE SCALE GENOMIC DNA]</scope>
    <source>
        <strain evidence="3 4">DIV2402</strain>
    </source>
</reference>
<dbReference type="Pfam" id="PF02384">
    <property type="entry name" value="N6_Mtase"/>
    <property type="match status" value="1"/>
</dbReference>
<reference evidence="3 4" key="1">
    <citation type="submission" date="2021-03" db="EMBL/GenBank/DDBJ databases">
        <authorList>
            <person name="Gilmore M.S."/>
            <person name="Schwartzman J."/>
            <person name="Van Tyne D."/>
            <person name="Martin M."/>
            <person name="Earl A.M."/>
            <person name="Manson A.L."/>
            <person name="Straub T."/>
            <person name="Salamzade R."/>
            <person name="Saavedra J."/>
            <person name="Lebreton F."/>
            <person name="Prichula J."/>
            <person name="Schaufler K."/>
            <person name="Gaca A."/>
            <person name="Sgardioli B."/>
            <person name="Wagenaar J."/>
            <person name="Strong T."/>
        </authorList>
    </citation>
    <scope>NUCLEOTIDE SEQUENCE [LARGE SCALE GENOMIC DNA]</scope>
    <source>
        <strain evidence="3 4">DIV2402</strain>
    </source>
</reference>
<dbReference type="PANTHER" id="PTHR41313">
    <property type="entry name" value="ADENINE-SPECIFIC METHYLTRANSFERASE"/>
    <property type="match status" value="1"/>
</dbReference>
<dbReference type="InterPro" id="IPR003356">
    <property type="entry name" value="DNA_methylase_A-5"/>
</dbReference>
<dbReference type="Proteomes" id="UP000664701">
    <property type="component" value="Chromosome"/>
</dbReference>
<dbReference type="PANTHER" id="PTHR41313:SF1">
    <property type="entry name" value="DNA METHYLASE ADENINE-SPECIFIC DOMAIN-CONTAINING PROTEIN"/>
    <property type="match status" value="1"/>
</dbReference>
<dbReference type="PIRSF" id="PIRSF026567">
    <property type="entry name" value="Adenine_mtase_bact_prd"/>
    <property type="match status" value="1"/>
</dbReference>
<sequence length="336" mass="37991">MFPEKIEESFHLHLEAIQLLQTALESSYLDAYVEHVENIIDQYQVRVIDGVPNAETTEKVNDIYRKLQTISLEQEETRKLSQLLLLKGAQTEPLQPNHQLTPDSIGFLFVFLIEQLAKKGQPLTVLDLSVGMGNLLLTIISNLKLAKYQISGIGVDNDETLLGVAAVNSQWLNTDTQLFHQDGLQSLLVDPVDVAVGDLPVGYYPIDEKAQEFVTAAENGHTFAHHLLMEQSMNYVKEGGFGLFLVPSNFLETEQSDYLKQWIGNNVYLQGIIQLPDELFKNEISRKSILILQRKGSDVKQVPEVLLAKLTSLKETKYVTAFFQEFITWKKSNELN</sequence>
<dbReference type="SUPFAM" id="SSF53335">
    <property type="entry name" value="S-adenosyl-L-methionine-dependent methyltransferases"/>
    <property type="match status" value="1"/>
</dbReference>
<dbReference type="InterPro" id="IPR052933">
    <property type="entry name" value="DNA_Protect_Modify"/>
</dbReference>
<keyword evidence="4" id="KW-1185">Reference proteome</keyword>
<accession>A0ABZ2SPT9</accession>
<dbReference type="RefSeq" id="WP_207942522.1">
    <property type="nucleotide sequence ID" value="NZ_CP147251.1"/>
</dbReference>
<evidence type="ECO:0000313" key="3">
    <source>
        <dbReference type="EMBL" id="WYJ76209.1"/>
    </source>
</evidence>
<dbReference type="EMBL" id="CP147251">
    <property type="protein sequence ID" value="WYJ76209.1"/>
    <property type="molecule type" value="Genomic_DNA"/>
</dbReference>
<dbReference type="InterPro" id="IPR016843">
    <property type="entry name" value="S-AdoMet-dep_Ade-MeTrfase_prd"/>
</dbReference>
<dbReference type="InterPro" id="IPR048375">
    <property type="entry name" value="YtxK-like_N"/>
</dbReference>
<dbReference type="Gene3D" id="3.40.50.150">
    <property type="entry name" value="Vaccinia Virus protein VP39"/>
    <property type="match status" value="1"/>
</dbReference>
<evidence type="ECO:0000259" key="2">
    <source>
        <dbReference type="Pfam" id="PF21106"/>
    </source>
</evidence>
<protein>
    <submittedName>
        <fullName evidence="3">Site-specific DNA-methyltransferase (Adenine-specific)</fullName>
    </submittedName>
</protein>
<dbReference type="InterPro" id="IPR029063">
    <property type="entry name" value="SAM-dependent_MTases_sf"/>
</dbReference>
<name>A0ABZ2SPT9_9ENTE</name>
<dbReference type="Pfam" id="PF21106">
    <property type="entry name" value="YtxK_like"/>
    <property type="match status" value="1"/>
</dbReference>
<feature type="domain" description="DNA methylase adenine-specific" evidence="1">
    <location>
        <begin position="101"/>
        <end position="306"/>
    </location>
</feature>
<evidence type="ECO:0000259" key="1">
    <source>
        <dbReference type="Pfam" id="PF02384"/>
    </source>
</evidence>
<proteinExistence type="predicted"/>
<gene>
    <name evidence="3" type="ORF">DOK78_000835</name>
</gene>
<organism evidence="3 4">
    <name type="scientific">Candidatus Enterococcus lowellii</name>
    <dbReference type="NCBI Taxonomy" id="2230877"/>
    <lineage>
        <taxon>Bacteria</taxon>
        <taxon>Bacillati</taxon>
        <taxon>Bacillota</taxon>
        <taxon>Bacilli</taxon>
        <taxon>Lactobacillales</taxon>
        <taxon>Enterococcaceae</taxon>
        <taxon>Enterococcus</taxon>
    </lineage>
</organism>
<dbReference type="Gene3D" id="1.10.150.470">
    <property type="match status" value="1"/>
</dbReference>